<dbReference type="RefSeq" id="XP_016762610.1">
    <property type="nucleotide sequence ID" value="XM_016901194.1"/>
</dbReference>
<feature type="compositionally biased region" description="Basic and acidic residues" evidence="1">
    <location>
        <begin position="371"/>
        <end position="383"/>
    </location>
</feature>
<protein>
    <submittedName>
        <fullName evidence="2">Uncharacterized protein</fullName>
    </submittedName>
</protein>
<feature type="compositionally biased region" description="Low complexity" evidence="1">
    <location>
        <begin position="295"/>
        <end position="318"/>
    </location>
</feature>
<accession>M3D9D3</accession>
<feature type="compositionally biased region" description="Low complexity" evidence="1">
    <location>
        <begin position="330"/>
        <end position="339"/>
    </location>
</feature>
<dbReference type="AlphaFoldDB" id="M3D9D3"/>
<sequence length="383" mass="40918">MAPPPSRSVSPIYEARQAHRAMQDTWSEYSADTQWSSTFPTPATPAHARPDGHPVRDGSLPHFDNSPAGQVAGRLHRAAATPSVNHARPATAVPAAVPRPDAKSRRVIDSSWGAVCEASNPEWIPFADAAASPTLMERIDGFAMVLPLSTADKAVDSGIAAARRLGRAVSRRIDRKETPQPVLEPVIGAPENVRFENKPAFTTVPLAQVATNPAAAARRHQIWLGTLSPLRPARSPPASPSAPARPATAVSAAFLRDGNSRYSRYNEPTEMASSRSKAVPTVPHRRTPDTPNDQRYPAEASYPSPANSNPSKSRASAANKSIDIDALAEQAIRQQAARQNFNGRFRTNGGPAPAPAPSDSSSEDAAAAVWREMELESGIRMRG</sequence>
<evidence type="ECO:0000313" key="2">
    <source>
        <dbReference type="EMBL" id="EMF14489.1"/>
    </source>
</evidence>
<dbReference type="GeneID" id="27898331"/>
<keyword evidence="3" id="KW-1185">Reference proteome</keyword>
<evidence type="ECO:0000256" key="1">
    <source>
        <dbReference type="SAM" id="MobiDB-lite"/>
    </source>
</evidence>
<evidence type="ECO:0000313" key="3">
    <source>
        <dbReference type="Proteomes" id="UP000016931"/>
    </source>
</evidence>
<feature type="region of interest" description="Disordered" evidence="1">
    <location>
        <begin position="24"/>
        <end position="98"/>
    </location>
</feature>
<dbReference type="EMBL" id="KB456262">
    <property type="protein sequence ID" value="EMF14489.1"/>
    <property type="molecule type" value="Genomic_DNA"/>
</dbReference>
<dbReference type="Proteomes" id="UP000016931">
    <property type="component" value="Unassembled WGS sequence"/>
</dbReference>
<name>M3D9D3_SPHMS</name>
<dbReference type="HOGENOM" id="CLU_721924_0_0_1"/>
<reference evidence="2 3" key="1">
    <citation type="journal article" date="2012" name="PLoS Pathog.">
        <title>Diverse lifestyles and strategies of plant pathogenesis encoded in the genomes of eighteen Dothideomycetes fungi.</title>
        <authorList>
            <person name="Ohm R.A."/>
            <person name="Feau N."/>
            <person name="Henrissat B."/>
            <person name="Schoch C.L."/>
            <person name="Horwitz B.A."/>
            <person name="Barry K.W."/>
            <person name="Condon B.J."/>
            <person name="Copeland A.C."/>
            <person name="Dhillon B."/>
            <person name="Glaser F."/>
            <person name="Hesse C.N."/>
            <person name="Kosti I."/>
            <person name="LaButti K."/>
            <person name="Lindquist E.A."/>
            <person name="Lucas S."/>
            <person name="Salamov A.A."/>
            <person name="Bradshaw R.E."/>
            <person name="Ciuffetti L."/>
            <person name="Hamelin R.C."/>
            <person name="Kema G.H.J."/>
            <person name="Lawrence C."/>
            <person name="Scott J.A."/>
            <person name="Spatafora J.W."/>
            <person name="Turgeon B.G."/>
            <person name="de Wit P.J.G.M."/>
            <person name="Zhong S."/>
            <person name="Goodwin S.B."/>
            <person name="Grigoriev I.V."/>
        </authorList>
    </citation>
    <scope>NUCLEOTIDE SEQUENCE [LARGE SCALE GENOMIC DNA]</scope>
    <source>
        <strain evidence="2 3">SO2202</strain>
    </source>
</reference>
<feature type="region of interest" description="Disordered" evidence="1">
    <location>
        <begin position="330"/>
        <end position="383"/>
    </location>
</feature>
<proteinExistence type="predicted"/>
<gene>
    <name evidence="2" type="ORF">SEPMUDRAFT_115760</name>
</gene>
<feature type="region of interest" description="Disordered" evidence="1">
    <location>
        <begin position="228"/>
        <end position="248"/>
    </location>
</feature>
<dbReference type="OrthoDB" id="3648542at2759"/>
<feature type="compositionally biased region" description="Polar residues" evidence="1">
    <location>
        <begin position="24"/>
        <end position="41"/>
    </location>
</feature>
<feature type="compositionally biased region" description="Low complexity" evidence="1">
    <location>
        <begin position="87"/>
        <end position="98"/>
    </location>
</feature>
<feature type="region of interest" description="Disordered" evidence="1">
    <location>
        <begin position="261"/>
        <end position="318"/>
    </location>
</feature>
<feature type="compositionally biased region" description="Low complexity" evidence="1">
    <location>
        <begin position="357"/>
        <end position="368"/>
    </location>
</feature>
<organism evidence="2 3">
    <name type="scientific">Sphaerulina musiva (strain SO2202)</name>
    <name type="common">Poplar stem canker fungus</name>
    <name type="synonym">Septoria musiva</name>
    <dbReference type="NCBI Taxonomy" id="692275"/>
    <lineage>
        <taxon>Eukaryota</taxon>
        <taxon>Fungi</taxon>
        <taxon>Dikarya</taxon>
        <taxon>Ascomycota</taxon>
        <taxon>Pezizomycotina</taxon>
        <taxon>Dothideomycetes</taxon>
        <taxon>Dothideomycetidae</taxon>
        <taxon>Mycosphaerellales</taxon>
        <taxon>Mycosphaerellaceae</taxon>
        <taxon>Sphaerulina</taxon>
    </lineage>
</organism>